<dbReference type="SUPFAM" id="SSF56672">
    <property type="entry name" value="DNA/RNA polymerases"/>
    <property type="match status" value="1"/>
</dbReference>
<dbReference type="OrthoDB" id="5986182at2759"/>
<dbReference type="InterPro" id="IPR043502">
    <property type="entry name" value="DNA/RNA_pol_sf"/>
</dbReference>
<dbReference type="GO" id="GO:0003824">
    <property type="term" value="F:catalytic activity"/>
    <property type="evidence" value="ECO:0007669"/>
    <property type="project" value="InterPro"/>
</dbReference>
<reference evidence="2" key="1">
    <citation type="submission" date="2020-04" db="EMBL/GenBank/DDBJ databases">
        <authorList>
            <person name="Alioto T."/>
            <person name="Alioto T."/>
            <person name="Gomez Garrido J."/>
        </authorList>
    </citation>
    <scope>NUCLEOTIDE SEQUENCE</scope>
    <source>
        <strain evidence="2">A484AB</strain>
    </source>
</reference>
<protein>
    <submittedName>
        <fullName evidence="2">Uncharacterized protein</fullName>
    </submittedName>
</protein>
<dbReference type="InterPro" id="IPR000477">
    <property type="entry name" value="RT_dom"/>
</dbReference>
<evidence type="ECO:0000313" key="2">
    <source>
        <dbReference type="EMBL" id="CAB3984579.1"/>
    </source>
</evidence>
<evidence type="ECO:0000313" key="3">
    <source>
        <dbReference type="Proteomes" id="UP001152795"/>
    </source>
</evidence>
<feature type="region of interest" description="Disordered" evidence="1">
    <location>
        <begin position="158"/>
        <end position="205"/>
    </location>
</feature>
<dbReference type="EMBL" id="CACRXK020000756">
    <property type="protein sequence ID" value="CAB3984579.1"/>
    <property type="molecule type" value="Genomic_DNA"/>
</dbReference>
<proteinExistence type="predicted"/>
<dbReference type="PANTHER" id="PTHR47510">
    <property type="entry name" value="REVERSE TRANSCRIPTASE DOMAIN-CONTAINING PROTEIN"/>
    <property type="match status" value="1"/>
</dbReference>
<dbReference type="Pfam" id="PF03372">
    <property type="entry name" value="Exo_endo_phos"/>
    <property type="match status" value="1"/>
</dbReference>
<organism evidence="2 3">
    <name type="scientific">Paramuricea clavata</name>
    <name type="common">Red gorgonian</name>
    <name type="synonym">Violescent sea-whip</name>
    <dbReference type="NCBI Taxonomy" id="317549"/>
    <lineage>
        <taxon>Eukaryota</taxon>
        <taxon>Metazoa</taxon>
        <taxon>Cnidaria</taxon>
        <taxon>Anthozoa</taxon>
        <taxon>Octocorallia</taxon>
        <taxon>Malacalcyonacea</taxon>
        <taxon>Plexauridae</taxon>
        <taxon>Paramuricea</taxon>
    </lineage>
</organism>
<dbReference type="Pfam" id="PF00078">
    <property type="entry name" value="RVT_1"/>
    <property type="match status" value="1"/>
</dbReference>
<evidence type="ECO:0000256" key="1">
    <source>
        <dbReference type="SAM" id="MobiDB-lite"/>
    </source>
</evidence>
<accession>A0A6S7G6F2</accession>
<dbReference type="Gene3D" id="3.60.10.10">
    <property type="entry name" value="Endonuclease/exonuclease/phosphatase"/>
    <property type="match status" value="1"/>
</dbReference>
<sequence length="1310" mass="148541">MTNIADSVFETETAEISPVKTCEIITNNNPAVTESTPLKHLSWSYNTFTNDMKGVKADITVIQKQITSINNVNTSINAIIESISKVLDSTENRQISYDTRMETLLKEFSIILDEKNRAINERDITIKQLQANFRLSPGTAAYVDDSDEYAISTANADACAVPSDSPPEKSAHADDASAPISQQCGEDNNGEYDKETLNRTDNIVNPERTKKLVKPAIMCNKTGQEENVNSNVSMQLDYNPTRENPVETLPLTKMSPRTISHNNTNVIPDEVLHTPIALLGADSSNVCMEDQLKAYRRKHQTVNRIKQCPNPMQPKKRNPIANELVNPEQLRKVRHTKQIPTTLTSARIHNPANCVQITLATAMESTVACAPENVFVPSVLLSNVMSLAPKTDEIQHCVVHANERLKFESTLPSTKIPNLLICNLRSLTSKVDELDAVVSFNQTDMVCITETWLSPAIPDNLVSFSNFNLFRNDRLVSNGGGVCAYINSNIYCRRIEEFENSSIESLWLSVRPKKLPRSVSVILLAVVYHSTASRQTENVELYSHIQTNVDSFLYSHPEALVLITGDFNFRSTGLDANHLKRIAGLTQIVKVATRADVTLDWCLTNSKVDNIYESIQLPPIGTSDHYTILMKAQPSPSKPDNSHIWKRDLRDSRIRPFGRYITTFDWSPILDIHDCDTKYKKFNDTMTVMIEKFFPLERIKVRKCDKPWMTSSIKSAIGRRQKALHESGKNSDIYKYWRNRVQSCIKVARKIYYMRSVEKLKNSNPARWWKEVKAIGGLSSKNSWYSQLFSDDVRNCEELAENFNNFLTALTSHFDPLTLDEIQEGLEVPNHYLVDAQQIYMKLSKIKTTKSPGPDMFPNKILKTFAFELAPVISDIFNSSMTQGTFPRALKRSIVVPVPKVSPPKSIEDDLRPISLTSQIAKVMEDCTLDNFFPEVVNKLDTKQFALPKKSTTHALVYLLHSILVALERGSCTARLFFADFKKGFDLVDHNVIIKELTLLGTHPSIIRWIKAFLCDREQCVRVGTSMSSWKKTNGGLPQGTKLGPLLFAVLINSLLKNWPSRIKFVDDTSALEIIPRFSSSLMPLVVNEISDYALERGMELNYKKCKPMLINFLKYKGSDDENPIYVAGKPVETVSSFKLLGVWISNDLSWNTHVDMVLKKANSRLYALRLLKKAGLQASDIVQIYISFIRSRIEYASPVWSSIPKSLSDILESVQKRALRIAYPDLLYDEALEISNLQYLSTRRDISCKKFVESLRRDVSPYNPLTQIMEIRPGVKTHDYDLRNDRTAEQPLWSETTERLKNFVTRKYY</sequence>
<dbReference type="Proteomes" id="UP001152795">
    <property type="component" value="Unassembled WGS sequence"/>
</dbReference>
<dbReference type="SUPFAM" id="SSF56219">
    <property type="entry name" value="DNase I-like"/>
    <property type="match status" value="1"/>
</dbReference>
<name>A0A6S7G6F2_PARCT</name>
<dbReference type="InterPro" id="IPR036691">
    <property type="entry name" value="Endo/exonu/phosph_ase_sf"/>
</dbReference>
<keyword evidence="3" id="KW-1185">Reference proteome</keyword>
<dbReference type="PANTHER" id="PTHR47510:SF3">
    <property type="entry name" value="ENDO_EXONUCLEASE_PHOSPHATASE DOMAIN-CONTAINING PROTEIN"/>
    <property type="match status" value="1"/>
</dbReference>
<comment type="caution">
    <text evidence="2">The sequence shown here is derived from an EMBL/GenBank/DDBJ whole genome shotgun (WGS) entry which is preliminary data.</text>
</comment>
<dbReference type="PROSITE" id="PS50878">
    <property type="entry name" value="RT_POL"/>
    <property type="match status" value="1"/>
</dbReference>
<gene>
    <name evidence="2" type="ORF">PACLA_8A004676</name>
</gene>
<feature type="compositionally biased region" description="Basic and acidic residues" evidence="1">
    <location>
        <begin position="166"/>
        <end position="175"/>
    </location>
</feature>
<dbReference type="InterPro" id="IPR005135">
    <property type="entry name" value="Endo/exonuclease/phosphatase"/>
</dbReference>